<reference evidence="9 10" key="1">
    <citation type="journal article" date="2017" name="Int. J. Syst. Evol. Microbiol.">
        <title>Gemmobacter straminiformis sp. nov., isolated from an artificial fountain.</title>
        <authorList>
            <person name="Kang J.Y."/>
            <person name="Kim M.J."/>
            <person name="Chun J."/>
            <person name="Son K.P."/>
            <person name="Jahng K.Y."/>
        </authorList>
    </citation>
    <scope>NUCLEOTIDE SEQUENCE [LARGE SCALE GENOMIC DNA]</scope>
    <source>
        <strain evidence="9 10">CAM-8</strain>
    </source>
</reference>
<evidence type="ECO:0000256" key="2">
    <source>
        <dbReference type="ARBA" id="ARBA00008163"/>
    </source>
</evidence>
<dbReference type="Proteomes" id="UP000555411">
    <property type="component" value="Unassembled WGS sequence"/>
</dbReference>
<feature type="signal peptide" evidence="8">
    <location>
        <begin position="1"/>
        <end position="20"/>
    </location>
</feature>
<accession>A0A842I780</accession>
<comment type="similarity">
    <text evidence="2">Belongs to the OmpP1/FadL family.</text>
</comment>
<gene>
    <name evidence="9" type="ORF">H7F16_08150</name>
</gene>
<keyword evidence="4" id="KW-0812">Transmembrane</keyword>
<dbReference type="SUPFAM" id="SSF56935">
    <property type="entry name" value="Porins"/>
    <property type="match status" value="1"/>
</dbReference>
<keyword evidence="10" id="KW-1185">Reference proteome</keyword>
<evidence type="ECO:0000313" key="9">
    <source>
        <dbReference type="EMBL" id="MBC2835476.1"/>
    </source>
</evidence>
<evidence type="ECO:0000256" key="7">
    <source>
        <dbReference type="ARBA" id="ARBA00023237"/>
    </source>
</evidence>
<evidence type="ECO:0000256" key="4">
    <source>
        <dbReference type="ARBA" id="ARBA00022692"/>
    </source>
</evidence>
<sequence length="362" mass="37957">MTKHFWTAALLLSTTTLAQAGGIDRSGQGIDILFAQGRTLELSYGRAQPTIEGTDLASTSTGDVAGNYSQIGMAYKADLTDKLSYAVILDQPFGADILYGGGLFLPGTTAQAQSHAATVLLRYKLSDNFAVHGGLRAQKADAYIALGGFAYNGVGLNGYNVTLDDDVGYGYTLGASYEMPEIALRVALTYNSEITHDFDTTEVVPGFGTVSSTTEVSTPQSLNLDAQSGIAADTLLFGQIRWVQWSTLEIAPLMLGGASLVTLDDTVTYTLGVGHKFNDAWSGAASLSYERPIDPAVSPLAPTDGRRGVTLAAIYTHENMKVTTALNYTKIGDAVASIGGTGIASMSGNSVLGVGVKLGFQF</sequence>
<dbReference type="AlphaFoldDB" id="A0A842I780"/>
<evidence type="ECO:0000256" key="3">
    <source>
        <dbReference type="ARBA" id="ARBA00022452"/>
    </source>
</evidence>
<evidence type="ECO:0000256" key="8">
    <source>
        <dbReference type="SAM" id="SignalP"/>
    </source>
</evidence>
<dbReference type="GO" id="GO:0009279">
    <property type="term" value="C:cell outer membrane"/>
    <property type="evidence" value="ECO:0007669"/>
    <property type="project" value="UniProtKB-SubCell"/>
</dbReference>
<dbReference type="EMBL" id="JACLQD010000002">
    <property type="protein sequence ID" value="MBC2835476.1"/>
    <property type="molecule type" value="Genomic_DNA"/>
</dbReference>
<organism evidence="9 10">
    <name type="scientific">Paragemmobacter straminiformis</name>
    <dbReference type="NCBI Taxonomy" id="2045119"/>
    <lineage>
        <taxon>Bacteria</taxon>
        <taxon>Pseudomonadati</taxon>
        <taxon>Pseudomonadota</taxon>
        <taxon>Alphaproteobacteria</taxon>
        <taxon>Rhodobacterales</taxon>
        <taxon>Paracoccaceae</taxon>
        <taxon>Paragemmobacter</taxon>
    </lineage>
</organism>
<feature type="chain" id="PRO_5032936329" evidence="8">
    <location>
        <begin position="21"/>
        <end position="362"/>
    </location>
</feature>
<dbReference type="PANTHER" id="PTHR35093">
    <property type="entry name" value="OUTER MEMBRANE PROTEIN NMB0088-RELATED"/>
    <property type="match status" value="1"/>
</dbReference>
<dbReference type="PANTHER" id="PTHR35093:SF8">
    <property type="entry name" value="OUTER MEMBRANE PROTEIN NMB0088-RELATED"/>
    <property type="match status" value="1"/>
</dbReference>
<keyword evidence="7" id="KW-0998">Cell outer membrane</keyword>
<evidence type="ECO:0000313" key="10">
    <source>
        <dbReference type="Proteomes" id="UP000555411"/>
    </source>
</evidence>
<name>A0A842I780_9RHOB</name>
<evidence type="ECO:0000256" key="6">
    <source>
        <dbReference type="ARBA" id="ARBA00023136"/>
    </source>
</evidence>
<keyword evidence="3" id="KW-1134">Transmembrane beta strand</keyword>
<comment type="subcellular location">
    <subcellularLocation>
        <location evidence="1">Cell outer membrane</location>
        <topology evidence="1">Multi-pass membrane protein</topology>
    </subcellularLocation>
</comment>
<protein>
    <submittedName>
        <fullName evidence="9">Outer membrane protein transport protein</fullName>
    </submittedName>
</protein>
<dbReference type="Gene3D" id="2.40.160.60">
    <property type="entry name" value="Outer membrane protein transport protein (OMPP1/FadL/TodX)"/>
    <property type="match status" value="1"/>
</dbReference>
<proteinExistence type="inferred from homology"/>
<comment type="caution">
    <text evidence="9">The sequence shown here is derived from an EMBL/GenBank/DDBJ whole genome shotgun (WGS) entry which is preliminary data.</text>
</comment>
<keyword evidence="5 8" id="KW-0732">Signal</keyword>
<dbReference type="RefSeq" id="WP_185797073.1">
    <property type="nucleotide sequence ID" value="NZ_JACLQD010000002.1"/>
</dbReference>
<dbReference type="InterPro" id="IPR005017">
    <property type="entry name" value="OMPP1/FadL/TodX"/>
</dbReference>
<keyword evidence="6" id="KW-0472">Membrane</keyword>
<evidence type="ECO:0000256" key="1">
    <source>
        <dbReference type="ARBA" id="ARBA00004571"/>
    </source>
</evidence>
<evidence type="ECO:0000256" key="5">
    <source>
        <dbReference type="ARBA" id="ARBA00022729"/>
    </source>
</evidence>
<dbReference type="GO" id="GO:0015483">
    <property type="term" value="F:long-chain fatty acid transporting porin activity"/>
    <property type="evidence" value="ECO:0007669"/>
    <property type="project" value="TreeGrafter"/>
</dbReference>